<accession>A0ABV9STM4</accession>
<evidence type="ECO:0000313" key="2">
    <source>
        <dbReference type="EMBL" id="MFC4869679.1"/>
    </source>
</evidence>
<sequence length="146" mass="14407">MTSRSEAAHASENTAPAGGGRLLRRVLAGVGAAVAALAVWAVAVPIAGIEVAGDRAGTVGPIGPVSIGASALMMGLAGWALLAVLERLTRRPGPIWTSVAAAVLLLSLAGPVVSAADTASMVVLLGMHLVVGVVVILVLAPTARRP</sequence>
<keyword evidence="1" id="KW-1133">Transmembrane helix</keyword>
<proteinExistence type="predicted"/>
<feature type="transmembrane region" description="Helical" evidence="1">
    <location>
        <begin position="95"/>
        <end position="113"/>
    </location>
</feature>
<gene>
    <name evidence="2" type="ORF">ACFPCZ_23875</name>
</gene>
<name>A0ABV9STM4_9ACTN</name>
<feature type="transmembrane region" description="Helical" evidence="1">
    <location>
        <begin position="26"/>
        <end position="49"/>
    </location>
</feature>
<reference evidence="3" key="1">
    <citation type="journal article" date="2019" name="Int. J. Syst. Evol. Microbiol.">
        <title>The Global Catalogue of Microorganisms (GCM) 10K type strain sequencing project: providing services to taxonomists for standard genome sequencing and annotation.</title>
        <authorList>
            <consortium name="The Broad Institute Genomics Platform"/>
            <consortium name="The Broad Institute Genome Sequencing Center for Infectious Disease"/>
            <person name="Wu L."/>
            <person name="Ma J."/>
        </authorList>
    </citation>
    <scope>NUCLEOTIDE SEQUENCE [LARGE SCALE GENOMIC DNA]</scope>
    <source>
        <strain evidence="3">CGMCC 4.7304</strain>
    </source>
</reference>
<keyword evidence="3" id="KW-1185">Reference proteome</keyword>
<dbReference type="Proteomes" id="UP001595858">
    <property type="component" value="Unassembled WGS sequence"/>
</dbReference>
<evidence type="ECO:0000256" key="1">
    <source>
        <dbReference type="SAM" id="Phobius"/>
    </source>
</evidence>
<dbReference type="Pfam" id="PF19545">
    <property type="entry name" value="DUF6069"/>
    <property type="match status" value="1"/>
</dbReference>
<protein>
    <submittedName>
        <fullName evidence="2">DUF6069 family protein</fullName>
    </submittedName>
</protein>
<dbReference type="RefSeq" id="WP_344140976.1">
    <property type="nucleotide sequence ID" value="NZ_BAAAQI010000002.1"/>
</dbReference>
<evidence type="ECO:0000313" key="3">
    <source>
        <dbReference type="Proteomes" id="UP001595858"/>
    </source>
</evidence>
<keyword evidence="1" id="KW-0812">Transmembrane</keyword>
<dbReference type="EMBL" id="JBHSIY010000029">
    <property type="protein sequence ID" value="MFC4869679.1"/>
    <property type="molecule type" value="Genomic_DNA"/>
</dbReference>
<organism evidence="2 3">
    <name type="scientific">Streptomonospora arabica</name>
    <dbReference type="NCBI Taxonomy" id="412417"/>
    <lineage>
        <taxon>Bacteria</taxon>
        <taxon>Bacillati</taxon>
        <taxon>Actinomycetota</taxon>
        <taxon>Actinomycetes</taxon>
        <taxon>Streptosporangiales</taxon>
        <taxon>Nocardiopsidaceae</taxon>
        <taxon>Streptomonospora</taxon>
    </lineage>
</organism>
<feature type="transmembrane region" description="Helical" evidence="1">
    <location>
        <begin position="119"/>
        <end position="140"/>
    </location>
</feature>
<dbReference type="InterPro" id="IPR045713">
    <property type="entry name" value="DUF6069"/>
</dbReference>
<keyword evidence="1" id="KW-0472">Membrane</keyword>
<comment type="caution">
    <text evidence="2">The sequence shown here is derived from an EMBL/GenBank/DDBJ whole genome shotgun (WGS) entry which is preliminary data.</text>
</comment>
<feature type="transmembrane region" description="Helical" evidence="1">
    <location>
        <begin position="61"/>
        <end position="83"/>
    </location>
</feature>